<keyword evidence="2" id="KW-1185">Reference proteome</keyword>
<name>A0ABX1BKW1_9ACTN</name>
<dbReference type="Proteomes" id="UP000696294">
    <property type="component" value="Unassembled WGS sequence"/>
</dbReference>
<evidence type="ECO:0000313" key="1">
    <source>
        <dbReference type="EMBL" id="NJP96942.1"/>
    </source>
</evidence>
<reference evidence="1 2" key="1">
    <citation type="submission" date="2020-03" db="EMBL/GenBank/DDBJ databases">
        <title>WGS of actinomycetes isolated from Thailand.</title>
        <authorList>
            <person name="Thawai C."/>
        </authorList>
    </citation>
    <scope>NUCLEOTIDE SEQUENCE [LARGE SCALE GENOMIC DNA]</scope>
    <source>
        <strain evidence="1 2">FMUSA5-5</strain>
    </source>
</reference>
<dbReference type="RefSeq" id="WP_168018461.1">
    <property type="nucleotide sequence ID" value="NZ_JAATEP010000057.1"/>
</dbReference>
<evidence type="ECO:0000313" key="2">
    <source>
        <dbReference type="Proteomes" id="UP000696294"/>
    </source>
</evidence>
<proteinExistence type="predicted"/>
<comment type="caution">
    <text evidence="1">The sequence shown here is derived from an EMBL/GenBank/DDBJ whole genome shotgun (WGS) entry which is preliminary data.</text>
</comment>
<organism evidence="1 2">
    <name type="scientific">Nonomuraea composti</name>
    <dbReference type="NCBI Taxonomy" id="2720023"/>
    <lineage>
        <taxon>Bacteria</taxon>
        <taxon>Bacillati</taxon>
        <taxon>Actinomycetota</taxon>
        <taxon>Actinomycetes</taxon>
        <taxon>Streptosporangiales</taxon>
        <taxon>Streptosporangiaceae</taxon>
        <taxon>Nonomuraea</taxon>
    </lineage>
</organism>
<gene>
    <name evidence="1" type="ORF">HCN51_47250</name>
</gene>
<accession>A0ABX1BKW1</accession>
<dbReference type="EMBL" id="JAATEP010000057">
    <property type="protein sequence ID" value="NJP96942.1"/>
    <property type="molecule type" value="Genomic_DNA"/>
</dbReference>
<sequence>MLPSHREVVAVNFLPFLLRGHWGEWAAPAEPASLDIAEGPLGESTAVILAYLLAGRVPGMIPLILSMAARGDLPAEGQRITVTHAELVAFAADVARWAGARGEIPVVAEFARSRRTIRFVHECERLHAQLTATEPTAGA</sequence>
<protein>
    <submittedName>
        <fullName evidence="1">Uncharacterized protein</fullName>
    </submittedName>
</protein>